<dbReference type="RefSeq" id="WP_226539469.1">
    <property type="nucleotide sequence ID" value="NZ_CP129013.1"/>
</dbReference>
<gene>
    <name evidence="3" type="ORF">LC087_00195</name>
</gene>
<evidence type="ECO:0000313" key="3">
    <source>
        <dbReference type="EMBL" id="WLR42711.1"/>
    </source>
</evidence>
<organism evidence="3 4">
    <name type="scientific">Bacillus carboniphilus</name>
    <dbReference type="NCBI Taxonomy" id="86663"/>
    <lineage>
        <taxon>Bacteria</taxon>
        <taxon>Bacillati</taxon>
        <taxon>Bacillota</taxon>
        <taxon>Bacilli</taxon>
        <taxon>Bacillales</taxon>
        <taxon>Bacillaceae</taxon>
        <taxon>Bacillus</taxon>
    </lineage>
</organism>
<reference evidence="3 4" key="1">
    <citation type="submission" date="2023-06" db="EMBL/GenBank/DDBJ databases">
        <title>Five Gram-positive bacteria isolated from mangrove sediments in Shenzhen, Guangdong, China.</title>
        <authorList>
            <person name="Yu S."/>
            <person name="Zheng W."/>
            <person name="Huang Y."/>
        </authorList>
    </citation>
    <scope>NUCLEOTIDE SEQUENCE [LARGE SCALE GENOMIC DNA]</scope>
    <source>
        <strain evidence="3 4">SaN35-3</strain>
    </source>
</reference>
<evidence type="ECO:0000259" key="2">
    <source>
        <dbReference type="Pfam" id="PF14344"/>
    </source>
</evidence>
<keyword evidence="4" id="KW-1185">Reference proteome</keyword>
<dbReference type="InterPro" id="IPR025510">
    <property type="entry name" value="DUF4397"/>
</dbReference>
<name>A0ABY9JTI6_9BACI</name>
<feature type="domain" description="DUF4397" evidence="2">
    <location>
        <begin position="27"/>
        <end position="143"/>
    </location>
</feature>
<dbReference type="EMBL" id="CP129013">
    <property type="protein sequence ID" value="WLR42711.1"/>
    <property type="molecule type" value="Genomic_DNA"/>
</dbReference>
<protein>
    <submittedName>
        <fullName evidence="3">DUF4397 domain-containing protein</fullName>
    </submittedName>
</protein>
<sequence>MKKLVLLSLSLIISLLFVQNAFAADMAKVRILHASPDAPSVDVVVDGEVVVEDAKYKDVTDYLELKRGPHKIQIFASGTVDESKPVLEKKVRLKPGSKQTVAAINKLDSIELALIDDSAKPQAGKAKVRVGHFSPDAPPVDVAQKTGNVLFKNVKFKDITKYKDLDPGSYDLNLREAGTDKKIMILPQTEFEDGVVYTLLPVGFANGQPPLEAIILTNEE</sequence>
<feature type="signal peptide" evidence="1">
    <location>
        <begin position="1"/>
        <end position="23"/>
    </location>
</feature>
<accession>A0ABY9JTI6</accession>
<proteinExistence type="predicted"/>
<evidence type="ECO:0000256" key="1">
    <source>
        <dbReference type="SAM" id="SignalP"/>
    </source>
</evidence>
<evidence type="ECO:0000313" key="4">
    <source>
        <dbReference type="Proteomes" id="UP001197974"/>
    </source>
</evidence>
<feature type="chain" id="PRO_5046999042" evidence="1">
    <location>
        <begin position="24"/>
        <end position="220"/>
    </location>
</feature>
<dbReference type="Pfam" id="PF14344">
    <property type="entry name" value="DUF4397"/>
    <property type="match status" value="1"/>
</dbReference>
<dbReference type="Proteomes" id="UP001197974">
    <property type="component" value="Chromosome"/>
</dbReference>
<keyword evidence="1" id="KW-0732">Signal</keyword>